<gene>
    <name evidence="2" type="ORF">LC087_17705</name>
</gene>
<evidence type="ECO:0000313" key="2">
    <source>
        <dbReference type="EMBL" id="WLR44376.1"/>
    </source>
</evidence>
<feature type="domain" description="Transposase DDE" evidence="1">
    <location>
        <begin position="7"/>
        <end position="260"/>
    </location>
</feature>
<proteinExistence type="predicted"/>
<dbReference type="RefSeq" id="WP_226541070.1">
    <property type="nucleotide sequence ID" value="NZ_CP129013.1"/>
</dbReference>
<organism evidence="2 3">
    <name type="scientific">Bacillus carboniphilus</name>
    <dbReference type="NCBI Taxonomy" id="86663"/>
    <lineage>
        <taxon>Bacteria</taxon>
        <taxon>Bacillati</taxon>
        <taxon>Bacillota</taxon>
        <taxon>Bacilli</taxon>
        <taxon>Bacillales</taxon>
        <taxon>Bacillaceae</taxon>
        <taxon>Bacillus</taxon>
    </lineage>
</organism>
<keyword evidence="3" id="KW-1185">Reference proteome</keyword>
<dbReference type="Proteomes" id="UP001197974">
    <property type="component" value="Chromosome"/>
</dbReference>
<dbReference type="Pfam" id="PF13701">
    <property type="entry name" value="DDE_Tnp_1_4"/>
    <property type="match status" value="1"/>
</dbReference>
<dbReference type="SUPFAM" id="SSF53098">
    <property type="entry name" value="Ribonuclease H-like"/>
    <property type="match status" value="1"/>
</dbReference>
<dbReference type="EMBL" id="CP129013">
    <property type="protein sequence ID" value="WLR44376.1"/>
    <property type="molecule type" value="Genomic_DNA"/>
</dbReference>
<name>A0ABY9JY85_9BACI</name>
<evidence type="ECO:0000259" key="1">
    <source>
        <dbReference type="Pfam" id="PF13701"/>
    </source>
</evidence>
<evidence type="ECO:0000313" key="3">
    <source>
        <dbReference type="Proteomes" id="UP001197974"/>
    </source>
</evidence>
<dbReference type="InterPro" id="IPR012337">
    <property type="entry name" value="RNaseH-like_sf"/>
</dbReference>
<dbReference type="NCBIfam" id="NF033539">
    <property type="entry name" value="transpos_IS1380"/>
    <property type="match status" value="1"/>
</dbReference>
<accession>A0ABY9JY85</accession>
<protein>
    <submittedName>
        <fullName evidence="2">IS1380 family transposase</fullName>
    </submittedName>
</protein>
<sequence length="298" mass="34364">MASDRKKVNFEGGNLTSDSGLLLYRDFDEKLGLSRLIKETLQVNDSVYHHTHPNSDVIIQKIYQHVAGYHTDDHADELKKEPLFTSILGKERLALQPTISRLNQKFDKDTLKQLQKINQTFFDHVQKFQSSNYFLLDLDSANFEACGNQYGTSYNAHYQTNGYHPLFMFDGLTGDCIKAALRSGHVYTSRNVVQFVGPTLKHINKNYPWASIVIRCDSGFAVPALYELVEEHGAKYAIRLKTNRKLESKAQEIEDVLRDRLDIKPMKPYVFYRVRKYKNLSLFGWCFYFCLAPAPNDS</sequence>
<dbReference type="InterPro" id="IPR025668">
    <property type="entry name" value="Tnp_DDE_dom"/>
</dbReference>
<dbReference type="InterPro" id="IPR047960">
    <property type="entry name" value="Transpos_IS1380"/>
</dbReference>
<reference evidence="2 3" key="1">
    <citation type="submission" date="2023-06" db="EMBL/GenBank/DDBJ databases">
        <title>Five Gram-positive bacteria isolated from mangrove sediments in Shenzhen, Guangdong, China.</title>
        <authorList>
            <person name="Yu S."/>
            <person name="Zheng W."/>
            <person name="Huang Y."/>
        </authorList>
    </citation>
    <scope>NUCLEOTIDE SEQUENCE [LARGE SCALE GENOMIC DNA]</scope>
    <source>
        <strain evidence="2 3">SaN35-3</strain>
    </source>
</reference>